<proteinExistence type="predicted"/>
<evidence type="ECO:0000256" key="1">
    <source>
        <dbReference type="SAM" id="MobiDB-lite"/>
    </source>
</evidence>
<name>A0A836LGL1_9TRYP</name>
<dbReference type="PANTHER" id="PTHR14614:SF97">
    <property type="entry name" value="S-ADENOSYL-L-METHIONINE-DEPENDENT METHYLTRANSFERASES SUPERFAMILY PROTEIN"/>
    <property type="match status" value="1"/>
</dbReference>
<protein>
    <submittedName>
        <fullName evidence="2">Uncharacterized protein</fullName>
    </submittedName>
</protein>
<dbReference type="InterPro" id="IPR029063">
    <property type="entry name" value="SAM-dependent_MTases_sf"/>
</dbReference>
<gene>
    <name evidence="2" type="ORF">JKF63_05461</name>
</gene>
<dbReference type="EMBL" id="JAFJZO010000017">
    <property type="protein sequence ID" value="KAG5508205.1"/>
    <property type="molecule type" value="Genomic_DNA"/>
</dbReference>
<keyword evidence="3" id="KW-1185">Reference proteome</keyword>
<feature type="compositionally biased region" description="Basic residues" evidence="1">
    <location>
        <begin position="439"/>
        <end position="449"/>
    </location>
</feature>
<sequence length="449" mass="49095">MLAWLLKEVESPYGDVATLHWAVPDTDADALNPAALQVKLESAEDQLGSVLWNSNSASLRYLHKHILALLPPPPPPPSSSVSSEAQSPLTTPLAGKNVVELGAGVGCLGIALAMAGARVAITDLKELLPLMEHNVRLNENRVQVRSRGVGHCVALHWKWGPTVSTMVHKQLQKKNLAVAKNTEKQQHPPPGHVTSSTSSTLHSSVDRVVSSMVTSLLAPSASLLGCEEALLSATGGESPSTAAVATATSQRMPFHYVVLCDALYGNPKDWPALLYTLTEIMATNPDECEVVNFCEQRVNEVEGDFLKLLDAENAKTFVPMAHRQRDGDPMWTSLVDYATQCDQSASTPAADQHKLREDAANALLSYVLVQRRGPYRWTYTTKVLQDEQSELNMVIRATHVRWTRAAVAKEEKPKQCLSGGVSYHAKKSRPSSGVSEMPRRRRPRRDGDW</sequence>
<comment type="caution">
    <text evidence="2">The sequence shown here is derived from an EMBL/GenBank/DDBJ whole genome shotgun (WGS) entry which is preliminary data.</text>
</comment>
<dbReference type="GeneID" id="94291496"/>
<feature type="region of interest" description="Disordered" evidence="1">
    <location>
        <begin position="181"/>
        <end position="200"/>
    </location>
</feature>
<dbReference type="AlphaFoldDB" id="A0A836LGL1"/>
<dbReference type="SUPFAM" id="SSF53335">
    <property type="entry name" value="S-adenosyl-L-methionine-dependent methyltransferases"/>
    <property type="match status" value="1"/>
</dbReference>
<feature type="region of interest" description="Disordered" evidence="1">
    <location>
        <begin position="411"/>
        <end position="449"/>
    </location>
</feature>
<dbReference type="Pfam" id="PF10294">
    <property type="entry name" value="Methyltransf_16"/>
    <property type="match status" value="1"/>
</dbReference>
<dbReference type="OrthoDB" id="413520at2759"/>
<dbReference type="KEGG" id="phet:94291496"/>
<dbReference type="InterPro" id="IPR019410">
    <property type="entry name" value="Methyltransf_16"/>
</dbReference>
<evidence type="ECO:0000313" key="3">
    <source>
        <dbReference type="Proteomes" id="UP000674318"/>
    </source>
</evidence>
<reference evidence="2 3" key="1">
    <citation type="submission" date="2021-02" db="EMBL/GenBank/DDBJ databases">
        <title>Porcisia hertigi Genome sequencing and assembly.</title>
        <authorList>
            <person name="Almutairi H."/>
            <person name="Gatherer D."/>
        </authorList>
    </citation>
    <scope>NUCLEOTIDE SEQUENCE [LARGE SCALE GENOMIC DNA]</scope>
    <source>
        <strain evidence="2 3">C119</strain>
    </source>
</reference>
<evidence type="ECO:0000313" key="2">
    <source>
        <dbReference type="EMBL" id="KAG5508205.1"/>
    </source>
</evidence>
<dbReference type="Proteomes" id="UP000674318">
    <property type="component" value="Chromosome 17"/>
</dbReference>
<dbReference type="RefSeq" id="XP_067758094.1">
    <property type="nucleotide sequence ID" value="XM_067901419.1"/>
</dbReference>
<accession>A0A836LGL1</accession>
<dbReference type="Gene3D" id="3.40.50.150">
    <property type="entry name" value="Vaccinia Virus protein VP39"/>
    <property type="match status" value="1"/>
</dbReference>
<organism evidence="2 3">
    <name type="scientific">Porcisia hertigi</name>
    <dbReference type="NCBI Taxonomy" id="2761500"/>
    <lineage>
        <taxon>Eukaryota</taxon>
        <taxon>Discoba</taxon>
        <taxon>Euglenozoa</taxon>
        <taxon>Kinetoplastea</taxon>
        <taxon>Metakinetoplastina</taxon>
        <taxon>Trypanosomatida</taxon>
        <taxon>Trypanosomatidae</taxon>
        <taxon>Leishmaniinae</taxon>
        <taxon>Porcisia</taxon>
    </lineage>
</organism>
<dbReference type="PANTHER" id="PTHR14614">
    <property type="entry name" value="HEPATOCELLULAR CARCINOMA-ASSOCIATED ANTIGEN"/>
    <property type="match status" value="1"/>
</dbReference>